<keyword evidence="1 3" id="KW-0479">Metal-binding</keyword>
<keyword evidence="2" id="KW-0378">Hydrolase</keyword>
<dbReference type="Gene3D" id="3.40.350.10">
    <property type="entry name" value="Creatinase/prolidase N-terminal domain"/>
    <property type="match status" value="1"/>
</dbReference>
<name>A0A3N0AR91_9ACTN</name>
<dbReference type="CDD" id="cd01092">
    <property type="entry name" value="APP-like"/>
    <property type="match status" value="1"/>
</dbReference>
<evidence type="ECO:0000256" key="1">
    <source>
        <dbReference type="ARBA" id="ARBA00022723"/>
    </source>
</evidence>
<protein>
    <submittedName>
        <fullName evidence="6">Aminopeptidase P family protein</fullName>
    </submittedName>
</protein>
<dbReference type="Pfam" id="PF01321">
    <property type="entry name" value="Creatinase_N"/>
    <property type="match status" value="1"/>
</dbReference>
<keyword evidence="6" id="KW-0645">Protease</keyword>
<evidence type="ECO:0000256" key="3">
    <source>
        <dbReference type="RuleBase" id="RU000590"/>
    </source>
</evidence>
<proteinExistence type="inferred from homology"/>
<comment type="similarity">
    <text evidence="3">Belongs to the peptidase M24B family.</text>
</comment>
<accession>A0A3N0AR91</accession>
<keyword evidence="6" id="KW-0031">Aminopeptidase</keyword>
<dbReference type="SUPFAM" id="SSF53092">
    <property type="entry name" value="Creatinase/prolidase N-terminal domain"/>
    <property type="match status" value="1"/>
</dbReference>
<dbReference type="PANTHER" id="PTHR46112">
    <property type="entry name" value="AMINOPEPTIDASE"/>
    <property type="match status" value="1"/>
</dbReference>
<evidence type="ECO:0000259" key="5">
    <source>
        <dbReference type="Pfam" id="PF01321"/>
    </source>
</evidence>
<evidence type="ECO:0000313" key="7">
    <source>
        <dbReference type="Proteomes" id="UP000278327"/>
    </source>
</evidence>
<feature type="domain" description="Creatinase N-terminal" evidence="5">
    <location>
        <begin position="20"/>
        <end position="155"/>
    </location>
</feature>
<dbReference type="RefSeq" id="WP_117284964.1">
    <property type="nucleotide sequence ID" value="NZ_JAMTCE010000018.1"/>
</dbReference>
<comment type="caution">
    <text evidence="6">The sequence shown here is derived from an EMBL/GenBank/DDBJ whole genome shotgun (WGS) entry which is preliminary data.</text>
</comment>
<dbReference type="InterPro" id="IPR000994">
    <property type="entry name" value="Pept_M24"/>
</dbReference>
<evidence type="ECO:0000259" key="4">
    <source>
        <dbReference type="Pfam" id="PF00557"/>
    </source>
</evidence>
<evidence type="ECO:0000313" key="6">
    <source>
        <dbReference type="EMBL" id="RNL37128.1"/>
    </source>
</evidence>
<dbReference type="EMBL" id="QICA01000016">
    <property type="protein sequence ID" value="RNL37128.1"/>
    <property type="molecule type" value="Genomic_DNA"/>
</dbReference>
<dbReference type="Gene3D" id="3.90.230.10">
    <property type="entry name" value="Creatinase/methionine aminopeptidase superfamily"/>
    <property type="match status" value="1"/>
</dbReference>
<keyword evidence="7" id="KW-1185">Reference proteome</keyword>
<dbReference type="GO" id="GO:0004177">
    <property type="term" value="F:aminopeptidase activity"/>
    <property type="evidence" value="ECO:0007669"/>
    <property type="project" value="UniProtKB-KW"/>
</dbReference>
<evidence type="ECO:0000256" key="2">
    <source>
        <dbReference type="ARBA" id="ARBA00022801"/>
    </source>
</evidence>
<dbReference type="Proteomes" id="UP000278327">
    <property type="component" value="Unassembled WGS sequence"/>
</dbReference>
<dbReference type="AlphaFoldDB" id="A0A3N0AR91"/>
<dbReference type="Pfam" id="PF00557">
    <property type="entry name" value="Peptidase_M24"/>
    <property type="match status" value="1"/>
</dbReference>
<reference evidence="6 7" key="1">
    <citation type="journal article" date="2019" name="Microbiol. Resour. Announc.">
        <title>Draft Genome Sequences of Type Strains of Gordonibacter faecihominis, Paraeggerthella hongkongensis, Parvibacter caecicola,Slackia equolifaciens, Slackia faecicanis, and Slackia isoflavoniconvertens.</title>
        <authorList>
            <person name="Danylec N."/>
            <person name="Stoll D.A."/>
            <person name="Dotsch A."/>
            <person name="Huch M."/>
        </authorList>
    </citation>
    <scope>NUCLEOTIDE SEQUENCE [LARGE SCALE GENOMIC DNA]</scope>
    <source>
        <strain evidence="6 7">DSM 18785</strain>
    </source>
</reference>
<organism evidence="6 7">
    <name type="scientific">Adlercreutzia equolifaciens subsp. celatus DSM 18785</name>
    <dbReference type="NCBI Taxonomy" id="1121021"/>
    <lineage>
        <taxon>Bacteria</taxon>
        <taxon>Bacillati</taxon>
        <taxon>Actinomycetota</taxon>
        <taxon>Coriobacteriia</taxon>
        <taxon>Eggerthellales</taxon>
        <taxon>Eggerthellaceae</taxon>
        <taxon>Adlercreutzia</taxon>
    </lineage>
</organism>
<dbReference type="InterPro" id="IPR036005">
    <property type="entry name" value="Creatinase/aminopeptidase-like"/>
</dbReference>
<dbReference type="InterPro" id="IPR029149">
    <property type="entry name" value="Creatin/AminoP/Spt16_N"/>
</dbReference>
<dbReference type="InterPro" id="IPR050659">
    <property type="entry name" value="Peptidase_M24B"/>
</dbReference>
<dbReference type="PANTHER" id="PTHR46112:SF3">
    <property type="entry name" value="AMINOPEPTIDASE YPDF"/>
    <property type="match status" value="1"/>
</dbReference>
<feature type="domain" description="Peptidase M24" evidence="4">
    <location>
        <begin position="163"/>
        <end position="365"/>
    </location>
</feature>
<dbReference type="GO" id="GO:0046872">
    <property type="term" value="F:metal ion binding"/>
    <property type="evidence" value="ECO:0007669"/>
    <property type="project" value="UniProtKB-KW"/>
</dbReference>
<gene>
    <name evidence="6" type="ORF">DMP10_09300</name>
</gene>
<dbReference type="SUPFAM" id="SSF55920">
    <property type="entry name" value="Creatinase/aminopeptidase"/>
    <property type="match status" value="1"/>
</dbReference>
<dbReference type="PROSITE" id="PS00491">
    <property type="entry name" value="PROLINE_PEPTIDASE"/>
    <property type="match status" value="1"/>
</dbReference>
<sequence>MTVFDELNDPKACERHLACLRETFPELGVGAFLVRDTSNIQWLTAFDDVFDEEAAHALYVCPDHAWLHTDSRYVTACENAARLKPLEVSAERETHAQFAAKRWGGRATGAADALLGIEDGVSLAEYRRLQKAFAEADAEEPFVETDGVVVGLRAVKDRYEIARMRGAQSITDAAFEHIVRYMRPGMMERQVQLELEEFMLRHGAQGLAFPSIVATGPNGASPHAIPGATMLEAGQCVVLDFGARSYGYCSDMTRTVFLGEPDPEMRAVWDALREANESVEAMLRPGVTGKEAHERAEEVLAAAGFGGRMGHGLGHGVGIDIHEEPVLAPRNERPLVAGNVVTVEPGIYLPGKFGMRLEDFGVVTDDGFDVFTNSTHDLVVI</sequence>
<dbReference type="InterPro" id="IPR001131">
    <property type="entry name" value="Peptidase_M24B_aminopep-P_CS"/>
</dbReference>
<dbReference type="InterPro" id="IPR000587">
    <property type="entry name" value="Creatinase_N"/>
</dbReference>